<keyword evidence="13" id="KW-1185">Reference proteome</keyword>
<evidence type="ECO:0000313" key="12">
    <source>
        <dbReference type="EMBL" id="KRW98652.1"/>
    </source>
</evidence>
<keyword evidence="4" id="KW-0479">Metal-binding</keyword>
<dbReference type="FunCoup" id="A0A0V0Q8T8">
    <property type="interactions" value="333"/>
</dbReference>
<keyword evidence="7" id="KW-0482">Metalloprotease</keyword>
<name>A0A0V0Q8T8_PSEPJ</name>
<comment type="subcellular location">
    <subcellularLocation>
        <location evidence="2">Mitochondrion</location>
    </subcellularLocation>
</comment>
<dbReference type="OMA" id="VIMNGIC"/>
<organism evidence="12 13">
    <name type="scientific">Pseudocohnilembus persalinus</name>
    <name type="common">Ciliate</name>
    <dbReference type="NCBI Taxonomy" id="266149"/>
    <lineage>
        <taxon>Eukaryota</taxon>
        <taxon>Sar</taxon>
        <taxon>Alveolata</taxon>
        <taxon>Ciliophora</taxon>
        <taxon>Intramacronucleata</taxon>
        <taxon>Oligohymenophorea</taxon>
        <taxon>Scuticociliatia</taxon>
        <taxon>Philasterida</taxon>
        <taxon>Pseudocohnilembidae</taxon>
        <taxon>Pseudocohnilembus</taxon>
    </lineage>
</organism>
<evidence type="ECO:0000256" key="6">
    <source>
        <dbReference type="ARBA" id="ARBA00022833"/>
    </source>
</evidence>
<dbReference type="Gene3D" id="3.30.830.10">
    <property type="entry name" value="Metalloenzyme, LuxS/M16 peptidase-like"/>
    <property type="match status" value="2"/>
</dbReference>
<evidence type="ECO:0000313" key="13">
    <source>
        <dbReference type="Proteomes" id="UP000054937"/>
    </source>
</evidence>
<comment type="caution">
    <text evidence="12">The sequence shown here is derived from an EMBL/GenBank/DDBJ whole genome shotgun (WGS) entry which is preliminary data.</text>
</comment>
<evidence type="ECO:0000256" key="2">
    <source>
        <dbReference type="ARBA" id="ARBA00004173"/>
    </source>
</evidence>
<dbReference type="InterPro" id="IPR050361">
    <property type="entry name" value="MPP/UQCRC_Complex"/>
</dbReference>
<evidence type="ECO:0000259" key="10">
    <source>
        <dbReference type="Pfam" id="PF00675"/>
    </source>
</evidence>
<reference evidence="12 13" key="1">
    <citation type="journal article" date="2015" name="Sci. Rep.">
        <title>Genome of the facultative scuticociliatosis pathogen Pseudocohnilembus persalinus provides insight into its virulence through horizontal gene transfer.</title>
        <authorList>
            <person name="Xiong J."/>
            <person name="Wang G."/>
            <person name="Cheng J."/>
            <person name="Tian M."/>
            <person name="Pan X."/>
            <person name="Warren A."/>
            <person name="Jiang C."/>
            <person name="Yuan D."/>
            <person name="Miao W."/>
        </authorList>
    </citation>
    <scope>NUCLEOTIDE SEQUENCE [LARGE SCALE GENOMIC DNA]</scope>
    <source>
        <strain evidence="12">36N120E</strain>
    </source>
</reference>
<evidence type="ECO:0000256" key="1">
    <source>
        <dbReference type="ARBA" id="ARBA00001947"/>
    </source>
</evidence>
<feature type="domain" description="Peptidase M16 N-terminal" evidence="10">
    <location>
        <begin position="63"/>
        <end position="208"/>
    </location>
</feature>
<keyword evidence="8" id="KW-0496">Mitochondrion</keyword>
<keyword evidence="6" id="KW-0862">Zinc</keyword>
<dbReference type="GO" id="GO:0006508">
    <property type="term" value="P:proteolysis"/>
    <property type="evidence" value="ECO:0007669"/>
    <property type="project" value="UniProtKB-KW"/>
</dbReference>
<dbReference type="PANTHER" id="PTHR11851:SF149">
    <property type="entry name" value="GH01077P"/>
    <property type="match status" value="1"/>
</dbReference>
<dbReference type="Proteomes" id="UP000054937">
    <property type="component" value="Unassembled WGS sequence"/>
</dbReference>
<dbReference type="PROSITE" id="PS00143">
    <property type="entry name" value="INSULINASE"/>
    <property type="match status" value="1"/>
</dbReference>
<keyword evidence="3" id="KW-0645">Protease</keyword>
<comment type="similarity">
    <text evidence="9">Belongs to the peptidase M16 family.</text>
</comment>
<dbReference type="GO" id="GO:0004222">
    <property type="term" value="F:metalloendopeptidase activity"/>
    <property type="evidence" value="ECO:0007669"/>
    <property type="project" value="InterPro"/>
</dbReference>
<dbReference type="PANTHER" id="PTHR11851">
    <property type="entry name" value="METALLOPROTEASE"/>
    <property type="match status" value="1"/>
</dbReference>
<dbReference type="AlphaFoldDB" id="A0A0V0Q8T8"/>
<dbReference type="InterPro" id="IPR011765">
    <property type="entry name" value="Pept_M16_N"/>
</dbReference>
<evidence type="ECO:0000256" key="8">
    <source>
        <dbReference type="ARBA" id="ARBA00023128"/>
    </source>
</evidence>
<dbReference type="InterPro" id="IPR011249">
    <property type="entry name" value="Metalloenz_LuxS/M16"/>
</dbReference>
<dbReference type="Pfam" id="PF05193">
    <property type="entry name" value="Peptidase_M16_C"/>
    <property type="match status" value="1"/>
</dbReference>
<sequence>MIAKNFKNILEKSKFLMNNGNQYRFSTAGYFSKDIKILERGQIPETLKYDRPLQQTTLPNGIVVASEYWPSPISTISVNIMCGSRNETAETSGTAHFLEHLHFKGTKKRSRLDLEIEIENIGGQLNAYTSRENTSYTMNLFKNKIEHGIEILGDILGNSLYTEQAVISERDTIYRELLETSKQQMETTVEISHRGTYKDHQMGLPILGKINNIFSITRENVVEYHKNNYFGENIMIVAAGNHNHEQLCDYVNKYFGNFPQKSPQDPKELESQQRKPVFNNELFMMKGDVTNDINIGMFYEGPSWMSSHYYNFLLIQRILGEKPSSQAEQELNNCKIIFNKLKFKQIRLEVLILKNFVIDSNLNKFQQILNGYPNIHIQKSIYTPYKDTGLFGNYFHGELDCLPQTISLSKQIFQEYALNLTDEEIEKAKRTLYIELLQHETGNDLSQAIGTHLQYFNRRIYRSELAYRISSMTKKDIIDDMKTYLIDKPFSVTIWGNVDSLMESLQSQQS</sequence>
<dbReference type="InterPro" id="IPR007863">
    <property type="entry name" value="Peptidase_M16_C"/>
</dbReference>
<gene>
    <name evidence="12" type="ORF">PPERSA_00240</name>
</gene>
<evidence type="ECO:0000256" key="3">
    <source>
        <dbReference type="ARBA" id="ARBA00022670"/>
    </source>
</evidence>
<evidence type="ECO:0000256" key="4">
    <source>
        <dbReference type="ARBA" id="ARBA00022723"/>
    </source>
</evidence>
<dbReference type="InParanoid" id="A0A0V0Q8T8"/>
<dbReference type="OrthoDB" id="10251424at2759"/>
<dbReference type="SUPFAM" id="SSF63411">
    <property type="entry name" value="LuxS/MPP-like metallohydrolase"/>
    <property type="match status" value="2"/>
</dbReference>
<dbReference type="Pfam" id="PF00675">
    <property type="entry name" value="Peptidase_M16"/>
    <property type="match status" value="1"/>
</dbReference>
<evidence type="ECO:0000259" key="11">
    <source>
        <dbReference type="Pfam" id="PF05193"/>
    </source>
</evidence>
<evidence type="ECO:0000256" key="9">
    <source>
        <dbReference type="RuleBase" id="RU004447"/>
    </source>
</evidence>
<evidence type="ECO:0000256" key="7">
    <source>
        <dbReference type="ARBA" id="ARBA00023049"/>
    </source>
</evidence>
<dbReference type="GO" id="GO:0005739">
    <property type="term" value="C:mitochondrion"/>
    <property type="evidence" value="ECO:0007669"/>
    <property type="project" value="UniProtKB-SubCell"/>
</dbReference>
<dbReference type="InterPro" id="IPR001431">
    <property type="entry name" value="Pept_M16_Zn_BS"/>
</dbReference>
<proteinExistence type="inferred from homology"/>
<evidence type="ECO:0000256" key="5">
    <source>
        <dbReference type="ARBA" id="ARBA00022801"/>
    </source>
</evidence>
<dbReference type="GO" id="GO:0046872">
    <property type="term" value="F:metal ion binding"/>
    <property type="evidence" value="ECO:0007669"/>
    <property type="project" value="UniProtKB-KW"/>
</dbReference>
<dbReference type="EMBL" id="LDAU01000232">
    <property type="protein sequence ID" value="KRW98652.1"/>
    <property type="molecule type" value="Genomic_DNA"/>
</dbReference>
<protein>
    <submittedName>
        <fullName evidence="12">Metalloenzyme, LuxS/M16 peptidase-like protein</fullName>
    </submittedName>
</protein>
<keyword evidence="5" id="KW-0378">Hydrolase</keyword>
<accession>A0A0V0Q8T8</accession>
<comment type="cofactor">
    <cofactor evidence="1">
        <name>Zn(2+)</name>
        <dbReference type="ChEBI" id="CHEBI:29105"/>
    </cofactor>
</comment>
<feature type="domain" description="Peptidase M16 C-terminal" evidence="11">
    <location>
        <begin position="215"/>
        <end position="331"/>
    </location>
</feature>